<dbReference type="AlphaFoldDB" id="A0A5J5GFR3"/>
<dbReference type="EMBL" id="VYQE01000004">
    <property type="protein sequence ID" value="KAA9007056.1"/>
    <property type="molecule type" value="Genomic_DNA"/>
</dbReference>
<evidence type="ECO:0000256" key="1">
    <source>
        <dbReference type="SAM" id="MobiDB-lite"/>
    </source>
</evidence>
<evidence type="ECO:0000313" key="2">
    <source>
        <dbReference type="EMBL" id="KAA9007056.1"/>
    </source>
</evidence>
<feature type="region of interest" description="Disordered" evidence="1">
    <location>
        <begin position="93"/>
        <end position="115"/>
    </location>
</feature>
<dbReference type="RefSeq" id="WP_150446075.1">
    <property type="nucleotide sequence ID" value="NZ_VYQE01000004.1"/>
</dbReference>
<sequence>MEYLPESVRLGLEQARRTNEARKSRLQVEAGGRRIRVLRAWDKGFAVEAGATEMLRGLVDIYEGQRHVSRALIVTSREEEGELIYEFKRETRASDAPPVDFERPDNAPAGLLPRD</sequence>
<reference evidence="2 3" key="1">
    <citation type="submission" date="2019-09" db="EMBL/GenBank/DDBJ databases">
        <authorList>
            <person name="Park J.-S."/>
            <person name="Choi H.-J."/>
        </authorList>
    </citation>
    <scope>NUCLEOTIDE SEQUENCE [LARGE SCALE GENOMIC DNA]</scope>
    <source>
        <strain evidence="2 3">176SS1-4</strain>
    </source>
</reference>
<name>A0A5J5GFR3_9RHOB</name>
<accession>A0A5J5GFR3</accession>
<proteinExistence type="predicted"/>
<comment type="caution">
    <text evidence="2">The sequence shown here is derived from an EMBL/GenBank/DDBJ whole genome shotgun (WGS) entry which is preliminary data.</text>
</comment>
<dbReference type="Proteomes" id="UP000326554">
    <property type="component" value="Unassembled WGS sequence"/>
</dbReference>
<gene>
    <name evidence="2" type="ORF">F3S47_14930</name>
</gene>
<keyword evidence="3" id="KW-1185">Reference proteome</keyword>
<evidence type="ECO:0000313" key="3">
    <source>
        <dbReference type="Proteomes" id="UP000326554"/>
    </source>
</evidence>
<protein>
    <submittedName>
        <fullName evidence="2">Uncharacterized protein</fullName>
    </submittedName>
</protein>
<organism evidence="2 3">
    <name type="scientific">Histidinibacterium aquaticum</name>
    <dbReference type="NCBI Taxonomy" id="2613962"/>
    <lineage>
        <taxon>Bacteria</taxon>
        <taxon>Pseudomonadati</taxon>
        <taxon>Pseudomonadota</taxon>
        <taxon>Alphaproteobacteria</taxon>
        <taxon>Rhodobacterales</taxon>
        <taxon>Paracoccaceae</taxon>
        <taxon>Histidinibacterium</taxon>
    </lineage>
</organism>